<comment type="caution">
    <text evidence="3">The sequence shown here is derived from an EMBL/GenBank/DDBJ whole genome shotgun (WGS) entry which is preliminary data.</text>
</comment>
<proteinExistence type="predicted"/>
<feature type="signal peptide" evidence="2">
    <location>
        <begin position="1"/>
        <end position="21"/>
    </location>
</feature>
<feature type="compositionally biased region" description="Polar residues" evidence="1">
    <location>
        <begin position="148"/>
        <end position="158"/>
    </location>
</feature>
<feature type="region of interest" description="Disordered" evidence="1">
    <location>
        <begin position="111"/>
        <end position="158"/>
    </location>
</feature>
<name>A0A8H7EWL9_AGABI</name>
<dbReference type="EMBL" id="JABXXO010000014">
    <property type="protein sequence ID" value="KAF7761216.1"/>
    <property type="molecule type" value="Genomic_DNA"/>
</dbReference>
<protein>
    <submittedName>
        <fullName evidence="3">Uncharacterized protein</fullName>
    </submittedName>
</protein>
<evidence type="ECO:0000256" key="1">
    <source>
        <dbReference type="SAM" id="MobiDB-lite"/>
    </source>
</evidence>
<organism evidence="3 4">
    <name type="scientific">Agaricus bisporus var. burnettii</name>
    <dbReference type="NCBI Taxonomy" id="192524"/>
    <lineage>
        <taxon>Eukaryota</taxon>
        <taxon>Fungi</taxon>
        <taxon>Dikarya</taxon>
        <taxon>Basidiomycota</taxon>
        <taxon>Agaricomycotina</taxon>
        <taxon>Agaricomycetes</taxon>
        <taxon>Agaricomycetidae</taxon>
        <taxon>Agaricales</taxon>
        <taxon>Agaricineae</taxon>
        <taxon>Agaricaceae</taxon>
        <taxon>Agaricus</taxon>
    </lineage>
</organism>
<evidence type="ECO:0000313" key="4">
    <source>
        <dbReference type="Proteomes" id="UP000629468"/>
    </source>
</evidence>
<dbReference type="Proteomes" id="UP000629468">
    <property type="component" value="Unassembled WGS sequence"/>
</dbReference>
<evidence type="ECO:0000313" key="3">
    <source>
        <dbReference type="EMBL" id="KAF7761216.1"/>
    </source>
</evidence>
<accession>A0A8H7EWL9</accession>
<gene>
    <name evidence="3" type="ORF">Agabi119p4_10625</name>
</gene>
<feature type="chain" id="PRO_5034108222" evidence="2">
    <location>
        <begin position="22"/>
        <end position="158"/>
    </location>
</feature>
<reference evidence="3 4" key="1">
    <citation type="journal article" name="Sci. Rep.">
        <title>Telomere-to-telomere assembled and centromere annotated genomes of the two main subspecies of the button mushroom Agaricus bisporus reveal especially polymorphic chromosome ends.</title>
        <authorList>
            <person name="Sonnenberg A.S.M."/>
            <person name="Sedaghat-Telgerd N."/>
            <person name="Lavrijssen B."/>
            <person name="Ohm R.A."/>
            <person name="Hendrickx P.M."/>
            <person name="Scholtmeijer K."/>
            <person name="Baars J.J.P."/>
            <person name="van Peer A."/>
        </authorList>
    </citation>
    <scope>NUCLEOTIDE SEQUENCE [LARGE SCALE GENOMIC DNA]</scope>
    <source>
        <strain evidence="3 4">H119_p4</strain>
    </source>
</reference>
<feature type="compositionally biased region" description="Polar residues" evidence="1">
    <location>
        <begin position="111"/>
        <end position="129"/>
    </location>
</feature>
<sequence>MTSLRWLSSAVTVSLTRLTSSYPRPPSGAESTILSLLALSQLSRVYQSDATQGSSELTASYSTCISNQPRTAPNFYQAVLKFYIVVEFYLGSDRLLQHSQSSSDRFIQTTLSKHSSASPPIKFTTSPSKASPKEPVSVDCPFPIRTSLPPQTSSQIRR</sequence>
<dbReference type="AlphaFoldDB" id="A0A8H7EWL9"/>
<keyword evidence="2" id="KW-0732">Signal</keyword>
<evidence type="ECO:0000256" key="2">
    <source>
        <dbReference type="SAM" id="SignalP"/>
    </source>
</evidence>